<feature type="transmembrane region" description="Helical" evidence="1">
    <location>
        <begin position="16"/>
        <end position="38"/>
    </location>
</feature>
<evidence type="ECO:0000313" key="2">
    <source>
        <dbReference type="EMBL" id="MFC6145561.1"/>
    </source>
</evidence>
<sequence>MSAPLPRPRPTLASKGWIWALAVLLFAAICLGAMVAWAQHREGRIVAAATEACQESITEYAKYPGGVSFPHDMEFTPGKTDREILTSEGTVDFPNGWGTPVRHDYTCLAIVKGPDDVIPLAVVEARDRD</sequence>
<keyword evidence="1" id="KW-0472">Membrane</keyword>
<gene>
    <name evidence="2" type="ORF">ACFPUZ_01875</name>
</gene>
<keyword evidence="1" id="KW-0812">Transmembrane</keyword>
<reference evidence="3" key="1">
    <citation type="journal article" date="2019" name="Int. J. Syst. Evol. Microbiol.">
        <title>The Global Catalogue of Microorganisms (GCM) 10K type strain sequencing project: providing services to taxonomists for standard genome sequencing and annotation.</title>
        <authorList>
            <consortium name="The Broad Institute Genomics Platform"/>
            <consortium name="The Broad Institute Genome Sequencing Center for Infectious Disease"/>
            <person name="Wu L."/>
            <person name="Ma J."/>
        </authorList>
    </citation>
    <scope>NUCLEOTIDE SEQUENCE [LARGE SCALE GENOMIC DNA]</scope>
    <source>
        <strain evidence="3">CCUG 51943</strain>
    </source>
</reference>
<evidence type="ECO:0000256" key="1">
    <source>
        <dbReference type="SAM" id="Phobius"/>
    </source>
</evidence>
<keyword evidence="1" id="KW-1133">Transmembrane helix</keyword>
<dbReference type="Proteomes" id="UP001596244">
    <property type="component" value="Unassembled WGS sequence"/>
</dbReference>
<dbReference type="RefSeq" id="WP_376999320.1">
    <property type="nucleotide sequence ID" value="NZ_JBHSQE010000001.1"/>
</dbReference>
<proteinExistence type="predicted"/>
<organism evidence="2 3">
    <name type="scientific">Corynebacterium nasicanis</name>
    <dbReference type="NCBI Taxonomy" id="1448267"/>
    <lineage>
        <taxon>Bacteria</taxon>
        <taxon>Bacillati</taxon>
        <taxon>Actinomycetota</taxon>
        <taxon>Actinomycetes</taxon>
        <taxon>Mycobacteriales</taxon>
        <taxon>Corynebacteriaceae</taxon>
        <taxon>Corynebacterium</taxon>
    </lineage>
</organism>
<keyword evidence="3" id="KW-1185">Reference proteome</keyword>
<protein>
    <submittedName>
        <fullName evidence="2">Uncharacterized protein</fullName>
    </submittedName>
</protein>
<accession>A0ABW1QAI2</accession>
<evidence type="ECO:0000313" key="3">
    <source>
        <dbReference type="Proteomes" id="UP001596244"/>
    </source>
</evidence>
<dbReference type="EMBL" id="JBHSQE010000001">
    <property type="protein sequence ID" value="MFC6145561.1"/>
    <property type="molecule type" value="Genomic_DNA"/>
</dbReference>
<name>A0ABW1QAI2_9CORY</name>
<comment type="caution">
    <text evidence="2">The sequence shown here is derived from an EMBL/GenBank/DDBJ whole genome shotgun (WGS) entry which is preliminary data.</text>
</comment>